<dbReference type="InterPro" id="IPR000504">
    <property type="entry name" value="RRM_dom"/>
</dbReference>
<keyword evidence="8" id="KW-0378">Hydrolase</keyword>
<evidence type="ECO:0000256" key="12">
    <source>
        <dbReference type="ARBA" id="ARBA00023242"/>
    </source>
</evidence>
<dbReference type="GO" id="GO:0030619">
    <property type="term" value="F:U1 snRNA binding"/>
    <property type="evidence" value="ECO:0007669"/>
    <property type="project" value="InterPro"/>
</dbReference>
<evidence type="ECO:0000259" key="16">
    <source>
        <dbReference type="PROSITE" id="PS50102"/>
    </source>
</evidence>
<dbReference type="Pfam" id="PF00076">
    <property type="entry name" value="RRM_1"/>
    <property type="match status" value="1"/>
</dbReference>
<dbReference type="InterPro" id="IPR034143">
    <property type="entry name" value="snRNP70_RRM"/>
</dbReference>
<dbReference type="PROSITE" id="PS51192">
    <property type="entry name" value="HELICASE_ATP_BIND_1"/>
    <property type="match status" value="1"/>
</dbReference>
<evidence type="ECO:0000256" key="11">
    <source>
        <dbReference type="ARBA" id="ARBA00022884"/>
    </source>
</evidence>
<dbReference type="Gene3D" id="3.40.50.10810">
    <property type="entry name" value="Tandem AAA-ATPase domain"/>
    <property type="match status" value="3"/>
</dbReference>
<dbReference type="SUPFAM" id="SSF54928">
    <property type="entry name" value="RNA-binding domain, RBD"/>
    <property type="match status" value="1"/>
</dbReference>
<dbReference type="InterPro" id="IPR022023">
    <property type="entry name" value="U1snRNP70_N"/>
</dbReference>
<dbReference type="CDD" id="cd12236">
    <property type="entry name" value="RRM_snRNP70"/>
    <property type="match status" value="1"/>
</dbReference>
<keyword evidence="11 14" id="KW-0694">RNA-binding</keyword>
<dbReference type="PANTHER" id="PTHR45626">
    <property type="entry name" value="TRANSCRIPTION TERMINATION FACTOR 2-RELATED"/>
    <property type="match status" value="1"/>
</dbReference>
<dbReference type="InterPro" id="IPR014001">
    <property type="entry name" value="Helicase_ATP-bd"/>
</dbReference>
<evidence type="ECO:0000256" key="8">
    <source>
        <dbReference type="ARBA" id="ARBA00022801"/>
    </source>
</evidence>
<dbReference type="CDD" id="cd18008">
    <property type="entry name" value="DEXDc_SHPRH-like"/>
    <property type="match status" value="1"/>
</dbReference>
<dbReference type="GO" id="GO:0016787">
    <property type="term" value="F:hydrolase activity"/>
    <property type="evidence" value="ECO:0007669"/>
    <property type="project" value="UniProtKB-KW"/>
</dbReference>
<dbReference type="InterPro" id="IPR035979">
    <property type="entry name" value="RBD_domain_sf"/>
</dbReference>
<dbReference type="InterPro" id="IPR012677">
    <property type="entry name" value="Nucleotide-bd_a/b_plait_sf"/>
</dbReference>
<keyword evidence="13" id="KW-0687">Ribonucleoprotein</keyword>
<dbReference type="SUPFAM" id="SSF52540">
    <property type="entry name" value="P-loop containing nucleoside triphosphate hydrolases"/>
    <property type="match status" value="1"/>
</dbReference>
<evidence type="ECO:0000256" key="3">
    <source>
        <dbReference type="ARBA" id="ARBA00007025"/>
    </source>
</evidence>
<evidence type="ECO:0000256" key="13">
    <source>
        <dbReference type="ARBA" id="ARBA00023274"/>
    </source>
</evidence>
<evidence type="ECO:0000256" key="2">
    <source>
        <dbReference type="ARBA" id="ARBA00004642"/>
    </source>
</evidence>
<evidence type="ECO:0000256" key="10">
    <source>
        <dbReference type="ARBA" id="ARBA00022840"/>
    </source>
</evidence>
<feature type="domain" description="RRM" evidence="16">
    <location>
        <begin position="138"/>
        <end position="216"/>
    </location>
</feature>
<proteinExistence type="inferred from homology"/>
<dbReference type="Pfam" id="PF00097">
    <property type="entry name" value="zf-C3HC4"/>
    <property type="match status" value="1"/>
</dbReference>
<dbReference type="Pfam" id="PF00176">
    <property type="entry name" value="SNF2-rel_dom"/>
    <property type="match status" value="2"/>
</dbReference>
<keyword evidence="12" id="KW-0539">Nucleus</keyword>
<evidence type="ECO:0000259" key="17">
    <source>
        <dbReference type="PROSITE" id="PS51192"/>
    </source>
</evidence>
<evidence type="ECO:0000256" key="6">
    <source>
        <dbReference type="ARBA" id="ARBA00022741"/>
    </source>
</evidence>
<feature type="region of interest" description="Disordered" evidence="15">
    <location>
        <begin position="1498"/>
        <end position="1532"/>
    </location>
</feature>
<dbReference type="GO" id="GO:0008094">
    <property type="term" value="F:ATP-dependent activity, acting on DNA"/>
    <property type="evidence" value="ECO:0007669"/>
    <property type="project" value="TreeGrafter"/>
</dbReference>
<gene>
    <name evidence="18" type="ORF">E3Q22_00884</name>
</gene>
<feature type="domain" description="Helicase ATP-binding" evidence="17">
    <location>
        <begin position="1504"/>
        <end position="1617"/>
    </location>
</feature>
<evidence type="ECO:0000313" key="19">
    <source>
        <dbReference type="Proteomes" id="UP000310685"/>
    </source>
</evidence>
<dbReference type="InterPro" id="IPR050628">
    <property type="entry name" value="SNF2_RAD54_helicase_TF"/>
</dbReference>
<feature type="compositionally biased region" description="Polar residues" evidence="15">
    <location>
        <begin position="504"/>
        <end position="518"/>
    </location>
</feature>
<evidence type="ECO:0000313" key="18">
    <source>
        <dbReference type="EMBL" id="TIB81690.1"/>
    </source>
</evidence>
<dbReference type="SUPFAM" id="SSF57850">
    <property type="entry name" value="RING/U-box"/>
    <property type="match status" value="1"/>
</dbReference>
<dbReference type="GO" id="GO:1990904">
    <property type="term" value="C:ribonucleoprotein complex"/>
    <property type="evidence" value="ECO:0007669"/>
    <property type="project" value="UniProtKB-KW"/>
</dbReference>
<dbReference type="GO" id="GO:0008270">
    <property type="term" value="F:zinc ion binding"/>
    <property type="evidence" value="ECO:0007669"/>
    <property type="project" value="UniProtKB-KW"/>
</dbReference>
<dbReference type="InterPro" id="IPR017907">
    <property type="entry name" value="Znf_RING_CS"/>
</dbReference>
<dbReference type="GO" id="GO:0006281">
    <property type="term" value="P:DNA repair"/>
    <property type="evidence" value="ECO:0007669"/>
    <property type="project" value="TreeGrafter"/>
</dbReference>
<dbReference type="InterPro" id="IPR027417">
    <property type="entry name" value="P-loop_NTPase"/>
</dbReference>
<evidence type="ECO:0000256" key="14">
    <source>
        <dbReference type="PROSITE-ProRule" id="PRU00176"/>
    </source>
</evidence>
<keyword evidence="9" id="KW-0862">Zinc</keyword>
<organism evidence="18 19">
    <name type="scientific">Wallemia mellicola</name>
    <dbReference type="NCBI Taxonomy" id="1708541"/>
    <lineage>
        <taxon>Eukaryota</taxon>
        <taxon>Fungi</taxon>
        <taxon>Dikarya</taxon>
        <taxon>Basidiomycota</taxon>
        <taxon>Wallemiomycotina</taxon>
        <taxon>Wallemiomycetes</taxon>
        <taxon>Wallemiales</taxon>
        <taxon>Wallemiaceae</taxon>
        <taxon>Wallemia</taxon>
    </lineage>
</organism>
<keyword evidence="6" id="KW-0547">Nucleotide-binding</keyword>
<dbReference type="PANTHER" id="PTHR45626:SF52">
    <property type="entry name" value="SINGLE-STRANDED DNA-DEPENDENT ATPASE (EUROFUNG)"/>
    <property type="match status" value="1"/>
</dbReference>
<dbReference type="InterPro" id="IPR018957">
    <property type="entry name" value="Znf_C3HC4_RING-type"/>
</dbReference>
<dbReference type="InterPro" id="IPR038718">
    <property type="entry name" value="SNF2-like_sf"/>
</dbReference>
<feature type="region of interest" description="Disordered" evidence="15">
    <location>
        <begin position="1301"/>
        <end position="1331"/>
    </location>
</feature>
<dbReference type="Proteomes" id="UP000310685">
    <property type="component" value="Unassembled WGS sequence"/>
</dbReference>
<dbReference type="PROSITE" id="PS00518">
    <property type="entry name" value="ZF_RING_1"/>
    <property type="match status" value="1"/>
</dbReference>
<reference evidence="18 19" key="1">
    <citation type="submission" date="2019-03" db="EMBL/GenBank/DDBJ databases">
        <title>Sequencing 25 genomes of Wallemia mellicola.</title>
        <authorList>
            <person name="Gostincar C."/>
        </authorList>
    </citation>
    <scope>NUCLEOTIDE SEQUENCE [LARGE SCALE GENOMIC DNA]</scope>
    <source>
        <strain evidence="18 19">EXF-6152</strain>
    </source>
</reference>
<evidence type="ECO:0000256" key="7">
    <source>
        <dbReference type="ARBA" id="ARBA00022771"/>
    </source>
</evidence>
<dbReference type="InterPro" id="IPR013083">
    <property type="entry name" value="Znf_RING/FYVE/PHD"/>
</dbReference>
<evidence type="ECO:0000256" key="5">
    <source>
        <dbReference type="ARBA" id="ARBA00022723"/>
    </source>
</evidence>
<feature type="region of interest" description="Disordered" evidence="15">
    <location>
        <begin position="504"/>
        <end position="528"/>
    </location>
</feature>
<dbReference type="Pfam" id="PF12220">
    <property type="entry name" value="U1snRNP70_N"/>
    <property type="match status" value="1"/>
</dbReference>
<evidence type="ECO:0000256" key="4">
    <source>
        <dbReference type="ARBA" id="ARBA00016996"/>
    </source>
</evidence>
<sequence>MVSTSSSFILPTSSKPLTSPALLTRMSNALNDLFAPRPPLPYAKPLERDPTRSKSNAQSGIGEILHSLKEEQEDRRAKQNGILDEDIESNDLQVKLAEVYQVAIRKAERQKKRQENFKRALEHYKPTEDIEAIGDPFKTLFIARLSVETTESDLRKEFEVYGPIERVRIVRHKDTGKSRGYAFLIFEKERDMKAAYKDAEGLKIHGKRILVDVERGRTVKGWKPRRLGGGLGGKPKVVIPDIAPPRAPRSVVVVDSEVVHVEVKVVEDLVHQGAVDSDGIAMDRRDLTETEATEIVIDTVIETAIVTETVQCVNGVVHLGIHREGHLAASKGNMKVETIAIQSVIDKKRKLKSFDELFAGNDVNKVKEAKVDDIKTADIRWLALGASGTIVDKDSDRAYYWPVKAIDDDEVELFGDDGHGFQRRINVDNNKLEKFKNLQTNAPRYTTKSTDSPFFYPSFSPSSTLVDAFKAAVKSAEIDDDENDDELPDVSIAHHFSPPVSQLTTLTESPTSSQQTLQVGAGASLPDPDIDIQGKEGVLAKYTKSSDIRWPARVIAFNDPHYTVEFNDCIKKKIPRDWFYTSAEKGFRSCEVGQLEIIPQKRKRLSQNHTLPEDIPPVEEFSKLDIDMQVRLCLPIVDDIINEKYKPALKKHNQFIKGGECLELIRDYLKPGEQNRESRPTGAESYEQLSSSERVAYMLDVLFPEVLLQVIIHSEGLNKGNEEDYNKANAILRRESIDRDWIDRIYAQRQFLDETKKVEEEPEQLLPSFDFRLIAATLRSNKTESYKDVLNHRRIELGIDTLKRAVSADREKDDELAYEAYFQAMDSIFSSLNSDREFDKEYIEKRINCHLNKLGLRPVAYDNDKDVSWRSFVIDNAVSAAIPEYIYRMITGLLDTLYELNSKLELSTKLIGAFDKTVTLFLRLDGNFDLHQWASEISWTLWEALLRASIAFAQADSADSSDEEPSKPDIIDLTSDTEDITIKPKPKPPPPPAPVRFNPHSASAPTPPNIWKDVRLAYVPQLKQSAQSSPQETIRVYPPAELLGQAPGASVGAGQMRIQDSFAVVDRRTAGVLGPLMLQRCVRIEGVVKTKDGSPMMLPMRLLLFTRRDLMEKIAHVILQSGISIDAPLMYDPKKHCNAQYQLPAIVSDIKQRKTLNRFGDSPFIPPHSLLNNGNSKTTEINRSVQANEMLGKISVDNELPETEPSDEVKTTLYPHQKAALTFLLETEREPRRKTDLSDKFSFWKQTKDKKKYQHIITHNYLNKEPPGCRGAILADDMGLGKTISVVALIASTRESAHEFASTELEVDSDTTPKREEMPAPPTSQFSNFAIHGMPTSNTGATDALRMEDDDTLEGKTQKMRRQRQERIITRSKATVIVCPLSTLSNWEEQFLDHMAVQPRFYRHDERPKKKNDGALHIYIYHGNGRKREASFLRKFDVILTAFSTVATEFSKQQAAIDKLEKAEEQWDEMLKNGTAYSSTAATTDGFSDDDVTFIKSGSSSIKPTKSTASSASNSSTTKGKGKGKRKKKGEGDEIEGLCPELLAEMRENVVNAASPLQQIEWFRVVLDEAHYIKDPSTMMSKAASEMAANRRLCLTGTPIQNKIEDLYALLRFLHLEPFDQRETWNTYIGLPIKSNLNVGFARIQIIMRHITMRRTKEMKNMDGTPIVTLPDRSDELRSLEFNPRERAIYDNQHGKSKGKYVELRDSDGLSRGGFISILQELLRLRMICDHYCLCPDAVNAFAESPTAQAQAIFQVMRDSETANCIDCYYDFVQSQAPGAQKEEEEDKPLVEDKIFKKPKLESSSNTPQSTGSAMVLPIMNLQCNHLICSSCIKKHVRNWPEFESFQCPDCKEVVSDATQVIQIDNFNETFASVENDLSVFENEVSTSKRKKKIEKPEEFSTKIEALLHDLAEISTTNPHSSNFNTLNFDADFKAVPNKTIVFSQWTNNSQ</sequence>
<dbReference type="FunFam" id="3.30.70.330:FF:001585">
    <property type="entry name" value="U1 small nuclear ribonucleoprotein 70 kDa"/>
    <property type="match status" value="1"/>
</dbReference>
<feature type="compositionally biased region" description="Basic residues" evidence="15">
    <location>
        <begin position="1520"/>
        <end position="1529"/>
    </location>
</feature>
<accession>A0A4T0MES5</accession>
<dbReference type="EMBL" id="SPRC01000006">
    <property type="protein sequence ID" value="TIB81690.1"/>
    <property type="molecule type" value="Genomic_DNA"/>
</dbReference>
<dbReference type="Gene3D" id="3.30.70.330">
    <property type="match status" value="1"/>
</dbReference>
<evidence type="ECO:0000256" key="15">
    <source>
        <dbReference type="SAM" id="MobiDB-lite"/>
    </source>
</evidence>
<evidence type="ECO:0000256" key="1">
    <source>
        <dbReference type="ARBA" id="ARBA00004324"/>
    </source>
</evidence>
<dbReference type="Gene3D" id="3.30.40.10">
    <property type="entry name" value="Zinc/RING finger domain, C3HC4 (zinc finger)"/>
    <property type="match status" value="1"/>
</dbReference>
<name>A0A4T0MES5_9BASI</name>
<dbReference type="GO" id="GO:0005524">
    <property type="term" value="F:ATP binding"/>
    <property type="evidence" value="ECO:0007669"/>
    <property type="project" value="UniProtKB-KW"/>
</dbReference>
<dbReference type="GO" id="GO:0016607">
    <property type="term" value="C:nuclear speck"/>
    <property type="evidence" value="ECO:0007669"/>
    <property type="project" value="UniProtKB-SubCell"/>
</dbReference>
<feature type="compositionally biased region" description="Low complexity" evidence="15">
    <location>
        <begin position="1499"/>
        <end position="1519"/>
    </location>
</feature>
<dbReference type="PROSITE" id="PS50102">
    <property type="entry name" value="RRM"/>
    <property type="match status" value="1"/>
</dbReference>
<comment type="subcellular location">
    <subcellularLocation>
        <location evidence="1">Nucleus speckle</location>
    </subcellularLocation>
    <subcellularLocation>
        <location evidence="2">Nucleus</location>
        <location evidence="2">Nucleoplasm</location>
    </subcellularLocation>
</comment>
<comment type="caution">
    <text evidence="18">The sequence shown here is derived from an EMBL/GenBank/DDBJ whole genome shotgun (WGS) entry which is preliminary data.</text>
</comment>
<dbReference type="SMART" id="SM00487">
    <property type="entry name" value="DEXDc"/>
    <property type="match status" value="1"/>
</dbReference>
<keyword evidence="10" id="KW-0067">ATP-binding</keyword>
<protein>
    <recommendedName>
        <fullName evidence="4">U1 small nuclear ribonucleoprotein 70 kDa</fullName>
    </recommendedName>
</protein>
<feature type="region of interest" description="Disordered" evidence="15">
    <location>
        <begin position="40"/>
        <end position="60"/>
    </location>
</feature>
<keyword evidence="7" id="KW-0863">Zinc-finger</keyword>
<evidence type="ECO:0000256" key="9">
    <source>
        <dbReference type="ARBA" id="ARBA00022833"/>
    </source>
</evidence>
<keyword evidence="5" id="KW-0479">Metal-binding</keyword>
<comment type="similarity">
    <text evidence="3">Belongs to the SNF2/RAD54 helicase family.</text>
</comment>
<dbReference type="InterPro" id="IPR000330">
    <property type="entry name" value="SNF2_N"/>
</dbReference>
<feature type="region of interest" description="Disordered" evidence="15">
    <location>
        <begin position="956"/>
        <end position="1007"/>
    </location>
</feature>
<dbReference type="SMART" id="SM00360">
    <property type="entry name" value="RRM"/>
    <property type="match status" value="1"/>
</dbReference>